<sequence>MAKVARKTQKTSPAVLDGIDAHRDTVRKMGGFFAIALSIAVLIVGLLLLVIPGSITGVPGFVLTVIALPPLPLFGVPATGGFIRYFLSLISSLFLWWVIGHYAARRAIQSTISSWPEWLREFRPLAIGIVLGSIISLALAAAVLGVI</sequence>
<keyword evidence="1" id="KW-1133">Transmembrane helix</keyword>
<keyword evidence="1" id="KW-0472">Membrane</keyword>
<evidence type="ECO:0000313" key="2">
    <source>
        <dbReference type="EMBL" id="CAB4599640.1"/>
    </source>
</evidence>
<accession>A0A6J6GHB0</accession>
<feature type="transmembrane region" description="Helical" evidence="1">
    <location>
        <begin position="125"/>
        <end position="146"/>
    </location>
</feature>
<gene>
    <name evidence="2" type="ORF">UFOPK1826_00563</name>
</gene>
<feature type="transmembrane region" description="Helical" evidence="1">
    <location>
        <begin position="32"/>
        <end position="62"/>
    </location>
</feature>
<dbReference type="EMBL" id="CAEZUN010000053">
    <property type="protein sequence ID" value="CAB4599640.1"/>
    <property type="molecule type" value="Genomic_DNA"/>
</dbReference>
<proteinExistence type="predicted"/>
<evidence type="ECO:0000256" key="1">
    <source>
        <dbReference type="SAM" id="Phobius"/>
    </source>
</evidence>
<organism evidence="2">
    <name type="scientific">freshwater metagenome</name>
    <dbReference type="NCBI Taxonomy" id="449393"/>
    <lineage>
        <taxon>unclassified sequences</taxon>
        <taxon>metagenomes</taxon>
        <taxon>ecological metagenomes</taxon>
    </lineage>
</organism>
<dbReference type="AlphaFoldDB" id="A0A6J6GHB0"/>
<feature type="transmembrane region" description="Helical" evidence="1">
    <location>
        <begin position="82"/>
        <end position="104"/>
    </location>
</feature>
<reference evidence="2" key="1">
    <citation type="submission" date="2020-05" db="EMBL/GenBank/DDBJ databases">
        <authorList>
            <person name="Chiriac C."/>
            <person name="Salcher M."/>
            <person name="Ghai R."/>
            <person name="Kavagutti S V."/>
        </authorList>
    </citation>
    <scope>NUCLEOTIDE SEQUENCE</scope>
</reference>
<protein>
    <submittedName>
        <fullName evidence="2">Unannotated protein</fullName>
    </submittedName>
</protein>
<name>A0A6J6GHB0_9ZZZZ</name>
<keyword evidence="1" id="KW-0812">Transmembrane</keyword>